<accession>A0A6N7IMP3</accession>
<dbReference type="Gene3D" id="3.40.630.40">
    <property type="entry name" value="Zn-dependent exopeptidases"/>
    <property type="match status" value="1"/>
</dbReference>
<protein>
    <recommendedName>
        <fullName evidence="2">MurNAc-LAA domain-containing protein</fullName>
    </recommendedName>
</protein>
<evidence type="ECO:0000256" key="1">
    <source>
        <dbReference type="ARBA" id="ARBA00022801"/>
    </source>
</evidence>
<comment type="caution">
    <text evidence="3">The sequence shown here is derived from an EMBL/GenBank/DDBJ whole genome shotgun (WGS) entry which is preliminary data.</text>
</comment>
<keyword evidence="1" id="KW-0378">Hydrolase</keyword>
<evidence type="ECO:0000313" key="4">
    <source>
        <dbReference type="Proteomes" id="UP000441717"/>
    </source>
</evidence>
<name>A0A6N7IMP3_9FIRM</name>
<evidence type="ECO:0000313" key="3">
    <source>
        <dbReference type="EMBL" id="MQL51221.1"/>
    </source>
</evidence>
<dbReference type="CDD" id="cd02696">
    <property type="entry name" value="MurNAc-LAA"/>
    <property type="match status" value="1"/>
</dbReference>
<dbReference type="Proteomes" id="UP000441717">
    <property type="component" value="Unassembled WGS sequence"/>
</dbReference>
<gene>
    <name evidence="3" type="ORF">GFC01_02885</name>
</gene>
<dbReference type="PANTHER" id="PTHR30404">
    <property type="entry name" value="N-ACETYLMURAMOYL-L-ALANINE AMIDASE"/>
    <property type="match status" value="1"/>
</dbReference>
<dbReference type="InterPro" id="IPR002508">
    <property type="entry name" value="MurNAc-LAA_cat"/>
</dbReference>
<dbReference type="AlphaFoldDB" id="A0A6N7IMP3"/>
<dbReference type="SMART" id="SM00646">
    <property type="entry name" value="Ami_3"/>
    <property type="match status" value="1"/>
</dbReference>
<dbReference type="GO" id="GO:0030288">
    <property type="term" value="C:outer membrane-bounded periplasmic space"/>
    <property type="evidence" value="ECO:0007669"/>
    <property type="project" value="TreeGrafter"/>
</dbReference>
<dbReference type="InterPro" id="IPR050695">
    <property type="entry name" value="N-acetylmuramoyl_amidase_3"/>
</dbReference>
<dbReference type="GO" id="GO:0009253">
    <property type="term" value="P:peptidoglycan catabolic process"/>
    <property type="evidence" value="ECO:0007669"/>
    <property type="project" value="InterPro"/>
</dbReference>
<keyword evidence="4" id="KW-1185">Reference proteome</keyword>
<dbReference type="SUPFAM" id="SSF53187">
    <property type="entry name" value="Zn-dependent exopeptidases"/>
    <property type="match status" value="1"/>
</dbReference>
<organism evidence="3 4">
    <name type="scientific">Desulfofundulus thermobenzoicus</name>
    <dbReference type="NCBI Taxonomy" id="29376"/>
    <lineage>
        <taxon>Bacteria</taxon>
        <taxon>Bacillati</taxon>
        <taxon>Bacillota</taxon>
        <taxon>Clostridia</taxon>
        <taxon>Eubacteriales</taxon>
        <taxon>Peptococcaceae</taxon>
        <taxon>Desulfofundulus</taxon>
    </lineage>
</organism>
<dbReference type="GO" id="GO:0008745">
    <property type="term" value="F:N-acetylmuramoyl-L-alanine amidase activity"/>
    <property type="evidence" value="ECO:0007669"/>
    <property type="project" value="InterPro"/>
</dbReference>
<dbReference type="Pfam" id="PF01520">
    <property type="entry name" value="Amidase_3"/>
    <property type="match status" value="1"/>
</dbReference>
<reference evidence="3 4" key="1">
    <citation type="submission" date="2019-10" db="EMBL/GenBank/DDBJ databases">
        <title>Comparative genomics of sulfur disproportionating microorganisms.</title>
        <authorList>
            <person name="Ward L.M."/>
            <person name="Bertran E."/>
            <person name="Johnston D."/>
        </authorList>
    </citation>
    <scope>NUCLEOTIDE SEQUENCE [LARGE SCALE GENOMIC DNA]</scope>
    <source>
        <strain evidence="3 4">DSM 14055</strain>
    </source>
</reference>
<dbReference type="EMBL" id="WHYR01000005">
    <property type="protein sequence ID" value="MQL51221.1"/>
    <property type="molecule type" value="Genomic_DNA"/>
</dbReference>
<dbReference type="OrthoDB" id="43070at2"/>
<dbReference type="RefSeq" id="WP_152945150.1">
    <property type="nucleotide sequence ID" value="NZ_WHYR01000005.1"/>
</dbReference>
<feature type="domain" description="MurNAc-LAA" evidence="2">
    <location>
        <begin position="180"/>
        <end position="289"/>
    </location>
</feature>
<evidence type="ECO:0000259" key="2">
    <source>
        <dbReference type="SMART" id="SM00646"/>
    </source>
</evidence>
<proteinExistence type="predicted"/>
<sequence length="296" mass="32859">MEPSRITNLWSKISTNPGRPVSRVVIESTSPFPYEIVEYTPGELVLTAVKARANMYCNTIDIYDGLIDRVRVEESSRGVVFHIQLNHPAPCKVDMEPGIPARTILTFDRDILRQICKNKVLIIDPGHGGNDPGGRGPVDLLEKHVTMQMSLELKKLLIPLEVRVHLTRQKDETISQRSRFNLAAKIGADLWIGIHTHHDPDAAVAGSAVKYNPGSDGSARLAELVLTELIRKIKRHSRGTHPDPGLRALGKLPAIIVEPVAISNWVEEGLLRNPTFYVKTAQGIINGLSNFWSSRK</sequence>
<dbReference type="PANTHER" id="PTHR30404:SF0">
    <property type="entry name" value="N-ACETYLMURAMOYL-L-ALANINE AMIDASE AMIC"/>
    <property type="match status" value="1"/>
</dbReference>